<feature type="compositionally biased region" description="Basic and acidic residues" evidence="2">
    <location>
        <begin position="253"/>
        <end position="279"/>
    </location>
</feature>
<dbReference type="InterPro" id="IPR008984">
    <property type="entry name" value="SMAD_FHA_dom_sf"/>
</dbReference>
<evidence type="ECO:0000313" key="5">
    <source>
        <dbReference type="Proteomes" id="UP000887023"/>
    </source>
</evidence>
<dbReference type="InterPro" id="IPR000253">
    <property type="entry name" value="FHA_dom"/>
</dbReference>
<dbReference type="Gene3D" id="2.60.200.20">
    <property type="match status" value="1"/>
</dbReference>
<feature type="region of interest" description="Disordered" evidence="2">
    <location>
        <begin position="114"/>
        <end position="337"/>
    </location>
</feature>
<accession>A0ABX8S7W1</accession>
<dbReference type="PANTHER" id="PTHR23308">
    <property type="entry name" value="NUCLEAR INHIBITOR OF PROTEIN PHOSPHATASE-1"/>
    <property type="match status" value="1"/>
</dbReference>
<dbReference type="EMBL" id="CP079105">
    <property type="protein sequence ID" value="QXQ13953.1"/>
    <property type="molecule type" value="Genomic_DNA"/>
</dbReference>
<protein>
    <submittedName>
        <fullName evidence="4">DUF3662 domain-containing protein</fullName>
    </submittedName>
</protein>
<feature type="domain" description="FHA" evidence="3">
    <location>
        <begin position="401"/>
        <end position="450"/>
    </location>
</feature>
<evidence type="ECO:0000256" key="2">
    <source>
        <dbReference type="SAM" id="MobiDB-lite"/>
    </source>
</evidence>
<dbReference type="Gene3D" id="3.30.2320.60">
    <property type="entry name" value="FhaA, phosphopeptide-binding domain (DUF3662)"/>
    <property type="match status" value="1"/>
</dbReference>
<dbReference type="Pfam" id="PF12401">
    <property type="entry name" value="FhaA_N"/>
    <property type="match status" value="1"/>
</dbReference>
<proteinExistence type="predicted"/>
<organism evidence="4 5">
    <name type="scientific">Skermania pinensis</name>
    <dbReference type="NCBI Taxonomy" id="39122"/>
    <lineage>
        <taxon>Bacteria</taxon>
        <taxon>Bacillati</taxon>
        <taxon>Actinomycetota</taxon>
        <taxon>Actinomycetes</taxon>
        <taxon>Mycobacteriales</taxon>
        <taxon>Gordoniaceae</taxon>
        <taxon>Skermania</taxon>
    </lineage>
</organism>
<name>A0ABX8S7W1_9ACTN</name>
<evidence type="ECO:0000259" key="3">
    <source>
        <dbReference type="PROSITE" id="PS50006"/>
    </source>
</evidence>
<evidence type="ECO:0000313" key="4">
    <source>
        <dbReference type="EMBL" id="QXQ13953.1"/>
    </source>
</evidence>
<dbReference type="InterPro" id="IPR050923">
    <property type="entry name" value="Cell_Proc_Reg/RNA_Proc"/>
</dbReference>
<keyword evidence="5" id="KW-1185">Reference proteome</keyword>
<dbReference type="SUPFAM" id="SSF49879">
    <property type="entry name" value="SMAD/FHA domain"/>
    <property type="match status" value="1"/>
</dbReference>
<dbReference type="InterPro" id="IPR022128">
    <property type="entry name" value="FhaA_N"/>
</dbReference>
<sequence length="473" mass="51171">MGIVSRFERRLQGAVGDAFARVFGGHVVPQEVEAALQQAAADGVRELDGGHLLAPNSYMITINEADHAQLAVDHDLTVHAFEKHLADYIRDQGWQTCGEINVHFDASATLHTGQFRTSGTVDPDIGRRPSPPSVEPYRPEPSANPEPGAGSTMTQNSGYDPSRDPADDDRGAARSEGVPRLPQRRSHEPDYRNGSYSDEPVAGSYQPNGYPPAELEHRYSSYQNGYDRGYGSANPEPAPPAYPERSYPPADSQRLESPRPDAQRPEPPRPEAQRPEPARYDAGPYGRSGGESPYDRRSNEPPAPSADYSRPGYGEPEYAAEPSYPPPGQAASYPPRYGGPGAYAPSAGRGSSYDANYGPATSGYNPPADYDPGYGGRTGYTATLQLDDGSGRTYQLREGSNIIGRGQDAHFRLPDTGVSRRHIEVRWDGRTAMLSDLGSTNGTLVNGAPVQDWQLADGDVIRAGHSEILIRIV</sequence>
<evidence type="ECO:0000256" key="1">
    <source>
        <dbReference type="ARBA" id="ARBA00022553"/>
    </source>
</evidence>
<dbReference type="Pfam" id="PF00498">
    <property type="entry name" value="FHA"/>
    <property type="match status" value="1"/>
</dbReference>
<gene>
    <name evidence="4" type="ORF">KV203_00270</name>
</gene>
<feature type="compositionally biased region" description="Low complexity" evidence="2">
    <location>
        <begin position="313"/>
        <end position="322"/>
    </location>
</feature>
<dbReference type="SMART" id="SM00240">
    <property type="entry name" value="FHA"/>
    <property type="match status" value="1"/>
</dbReference>
<dbReference type="InterPro" id="IPR042287">
    <property type="entry name" value="FhaA_N_sf"/>
</dbReference>
<dbReference type="CDD" id="cd22668">
    <property type="entry name" value="FHA_FhaA-like"/>
    <property type="match status" value="1"/>
</dbReference>
<reference evidence="4" key="1">
    <citation type="submission" date="2021-07" db="EMBL/GenBank/DDBJ databases">
        <title>Candidatus Kaistella beijingensis sp. nov. isolated from a municipal wastewater treatment plant is involved in sludge foaming.</title>
        <authorList>
            <person name="Song Y."/>
            <person name="Liu S.-J."/>
        </authorList>
    </citation>
    <scope>NUCLEOTIDE SEQUENCE</scope>
    <source>
        <strain evidence="4">DSM 43998</strain>
    </source>
</reference>
<dbReference type="Proteomes" id="UP000887023">
    <property type="component" value="Chromosome"/>
</dbReference>
<keyword evidence="1" id="KW-0597">Phosphoprotein</keyword>
<dbReference type="PROSITE" id="PS50006">
    <property type="entry name" value="FHA_DOMAIN"/>
    <property type="match status" value="1"/>
</dbReference>
<feature type="compositionally biased region" description="Basic and acidic residues" evidence="2">
    <location>
        <begin position="161"/>
        <end position="173"/>
    </location>
</feature>
<dbReference type="RefSeq" id="WP_066472105.1">
    <property type="nucleotide sequence ID" value="NZ_CBCRUZ010000006.1"/>
</dbReference>